<comment type="caution">
    <text evidence="7">The sequence shown here is derived from an EMBL/GenBank/DDBJ whole genome shotgun (WGS) entry which is preliminary data.</text>
</comment>
<proteinExistence type="inferred from homology"/>
<feature type="region of interest" description="Disordered" evidence="6">
    <location>
        <begin position="259"/>
        <end position="325"/>
    </location>
</feature>
<evidence type="ECO:0000256" key="1">
    <source>
        <dbReference type="ARBA" id="ARBA00004123"/>
    </source>
</evidence>
<evidence type="ECO:0000313" key="8">
    <source>
        <dbReference type="Proteomes" id="UP001208570"/>
    </source>
</evidence>
<keyword evidence="2" id="KW-0805">Transcription regulation</keyword>
<keyword evidence="8" id="KW-1185">Reference proteome</keyword>
<dbReference type="InterPro" id="IPR009072">
    <property type="entry name" value="Histone-fold"/>
</dbReference>
<dbReference type="Pfam" id="PF02269">
    <property type="entry name" value="TFIID-18kDa"/>
    <property type="match status" value="1"/>
</dbReference>
<organism evidence="7 8">
    <name type="scientific">Paralvinella palmiformis</name>
    <dbReference type="NCBI Taxonomy" id="53620"/>
    <lineage>
        <taxon>Eukaryota</taxon>
        <taxon>Metazoa</taxon>
        <taxon>Spiralia</taxon>
        <taxon>Lophotrochozoa</taxon>
        <taxon>Annelida</taxon>
        <taxon>Polychaeta</taxon>
        <taxon>Sedentaria</taxon>
        <taxon>Canalipalpata</taxon>
        <taxon>Terebellida</taxon>
        <taxon>Terebelliformia</taxon>
        <taxon>Alvinellidae</taxon>
        <taxon>Paralvinella</taxon>
    </lineage>
</organism>
<dbReference type="InterPro" id="IPR003195">
    <property type="entry name" value="TFIID_TAF13"/>
</dbReference>
<accession>A0AAD9JN98</accession>
<evidence type="ECO:0000256" key="3">
    <source>
        <dbReference type="ARBA" id="ARBA00023163"/>
    </source>
</evidence>
<dbReference type="GO" id="GO:0003713">
    <property type="term" value="F:transcription coactivator activity"/>
    <property type="evidence" value="ECO:0007669"/>
    <property type="project" value="TreeGrafter"/>
</dbReference>
<keyword evidence="3" id="KW-0804">Transcription</keyword>
<dbReference type="GO" id="GO:0046982">
    <property type="term" value="F:protein heterodimerization activity"/>
    <property type="evidence" value="ECO:0007669"/>
    <property type="project" value="InterPro"/>
</dbReference>
<feature type="compositionally biased region" description="Polar residues" evidence="6">
    <location>
        <begin position="259"/>
        <end position="271"/>
    </location>
</feature>
<dbReference type="GO" id="GO:0006366">
    <property type="term" value="P:transcription by RNA polymerase II"/>
    <property type="evidence" value="ECO:0007669"/>
    <property type="project" value="InterPro"/>
</dbReference>
<keyword evidence="4" id="KW-0539">Nucleus</keyword>
<dbReference type="PANTHER" id="PTHR11380:SF16">
    <property type="entry name" value="TRANSCRIPTION INITIATION PROTEIN SPT3 HOMOLOG"/>
    <property type="match status" value="1"/>
</dbReference>
<feature type="compositionally biased region" description="Polar residues" evidence="6">
    <location>
        <begin position="288"/>
        <end position="299"/>
    </location>
</feature>
<dbReference type="EMBL" id="JAODUP010000220">
    <property type="protein sequence ID" value="KAK2156179.1"/>
    <property type="molecule type" value="Genomic_DNA"/>
</dbReference>
<evidence type="ECO:0000256" key="2">
    <source>
        <dbReference type="ARBA" id="ARBA00023015"/>
    </source>
</evidence>
<protein>
    <recommendedName>
        <fullName evidence="9">Transcription initiation protein SPT3 homolog</fullName>
    </recommendedName>
</protein>
<evidence type="ECO:0000313" key="7">
    <source>
        <dbReference type="EMBL" id="KAK2156179.1"/>
    </source>
</evidence>
<name>A0AAD9JN98_9ANNE</name>
<gene>
    <name evidence="7" type="ORF">LSH36_220g08035</name>
</gene>
<dbReference type="Gene3D" id="1.10.20.10">
    <property type="entry name" value="Histone, subunit A"/>
    <property type="match status" value="1"/>
</dbReference>
<evidence type="ECO:0008006" key="9">
    <source>
        <dbReference type="Google" id="ProtNLM"/>
    </source>
</evidence>
<sequence length="368" mass="40964">MTDTSVIITRGNRYGFGDCRKPLAESASLIEEIVHQQMTQLLYHAEDVGRLRNTRFLSIEDFLFLLRKDKIKLRRLLRYLTLKDLKTATVKSIGADDEEVSEPEIKAPPKKRRKICYDFLSAIDQTGEFTALFDDETVDEIKYERALRAELLTKNMDTQQYMEFCEARQASFTPRYKMQKFKDWLMSGVSLDIKPNPLAMEVLSYLAYEIVAQVVDLALLVKKDQSVRADDPLTVTLPAVCITHDMSIVSTAPEGIYGSSSPGIKSPSNKMTSPAGSPPATPTHSTGCSTGMNQPTANQGSSSGSSSKSKNKKKKKSGSSSARDVFTSQAVTPADIREAMRRYCQCIGPFADFVKCPLDNPIHKLLCC</sequence>
<dbReference type="AlphaFoldDB" id="A0AAD9JN98"/>
<dbReference type="SUPFAM" id="SSF47113">
    <property type="entry name" value="Histone-fold"/>
    <property type="match status" value="1"/>
</dbReference>
<comment type="similarity">
    <text evidence="5">Belongs to the SPT3 family.</text>
</comment>
<dbReference type="CDD" id="cd07978">
    <property type="entry name" value="HFD_TAF13"/>
    <property type="match status" value="1"/>
</dbReference>
<evidence type="ECO:0000256" key="5">
    <source>
        <dbReference type="ARBA" id="ARBA00061274"/>
    </source>
</evidence>
<evidence type="ECO:0000256" key="4">
    <source>
        <dbReference type="ARBA" id="ARBA00023242"/>
    </source>
</evidence>
<dbReference type="PANTHER" id="PTHR11380">
    <property type="entry name" value="TRANSCRIPTION INITIATION FACTOR TFIID/SUPT3-RELATED"/>
    <property type="match status" value="1"/>
</dbReference>
<reference evidence="7" key="1">
    <citation type="journal article" date="2023" name="Mol. Biol. Evol.">
        <title>Third-Generation Sequencing Reveals the Adaptive Role of the Epigenome in Three Deep-Sea Polychaetes.</title>
        <authorList>
            <person name="Perez M."/>
            <person name="Aroh O."/>
            <person name="Sun Y."/>
            <person name="Lan Y."/>
            <person name="Juniper S.K."/>
            <person name="Young C.R."/>
            <person name="Angers B."/>
            <person name="Qian P.Y."/>
        </authorList>
    </citation>
    <scope>NUCLEOTIDE SEQUENCE</scope>
    <source>
        <strain evidence="7">P08H-3</strain>
    </source>
</reference>
<comment type="subcellular location">
    <subcellularLocation>
        <location evidence="1">Nucleus</location>
    </subcellularLocation>
</comment>
<evidence type="ECO:0000256" key="6">
    <source>
        <dbReference type="SAM" id="MobiDB-lite"/>
    </source>
</evidence>
<dbReference type="Proteomes" id="UP001208570">
    <property type="component" value="Unassembled WGS sequence"/>
</dbReference>
<dbReference type="GO" id="GO:0005634">
    <property type="term" value="C:nucleus"/>
    <property type="evidence" value="ECO:0007669"/>
    <property type="project" value="UniProtKB-SubCell"/>
</dbReference>